<protein>
    <recommendedName>
        <fullName evidence="2">GTP cyclohydrolase 1 type 2 homolog</fullName>
    </recommendedName>
</protein>
<feature type="binding site" evidence="4">
    <location>
        <position position="100"/>
    </location>
    <ligand>
        <name>a divalent metal cation</name>
        <dbReference type="ChEBI" id="CHEBI:60240"/>
        <label>1</label>
    </ligand>
</feature>
<organism evidence="5 6">
    <name type="scientific">Candidatus Faeciplasma avium</name>
    <dbReference type="NCBI Taxonomy" id="2840798"/>
    <lineage>
        <taxon>Bacteria</taxon>
        <taxon>Bacillati</taxon>
        <taxon>Bacillota</taxon>
        <taxon>Clostridia</taxon>
        <taxon>Eubacteriales</taxon>
        <taxon>Oscillospiraceae</taxon>
        <taxon>Oscillospiraceae incertae sedis</taxon>
        <taxon>Candidatus Faeciplasma</taxon>
    </lineage>
</organism>
<dbReference type="EMBL" id="DVOL01000093">
    <property type="protein sequence ID" value="HIV11327.1"/>
    <property type="molecule type" value="Genomic_DNA"/>
</dbReference>
<dbReference type="GO" id="GO:0046872">
    <property type="term" value="F:metal ion binding"/>
    <property type="evidence" value="ECO:0007669"/>
    <property type="project" value="UniProtKB-KW"/>
</dbReference>
<evidence type="ECO:0000313" key="5">
    <source>
        <dbReference type="EMBL" id="HIV11327.1"/>
    </source>
</evidence>
<evidence type="ECO:0000256" key="4">
    <source>
        <dbReference type="PIRSR" id="PIRSR602678-1"/>
    </source>
</evidence>
<keyword evidence="3 4" id="KW-0479">Metal-binding</keyword>
<proteinExistence type="inferred from homology"/>
<dbReference type="SUPFAM" id="SSF102705">
    <property type="entry name" value="NIF3 (NGG1p interacting factor 3)-like"/>
    <property type="match status" value="1"/>
</dbReference>
<dbReference type="Proteomes" id="UP000823960">
    <property type="component" value="Unassembled WGS sequence"/>
</dbReference>
<feature type="binding site" evidence="4">
    <location>
        <position position="228"/>
    </location>
    <ligand>
        <name>a divalent metal cation</name>
        <dbReference type="ChEBI" id="CHEBI:60240"/>
        <label>1</label>
    </ligand>
</feature>
<comment type="similarity">
    <text evidence="1">Belongs to the GTP cyclohydrolase I type 2/NIF3 family.</text>
</comment>
<name>A0A9D1NR81_9FIRM</name>
<accession>A0A9D1NR81</accession>
<gene>
    <name evidence="5" type="ORF">IAD28_06530</name>
</gene>
<feature type="binding site" evidence="4">
    <location>
        <position position="66"/>
    </location>
    <ligand>
        <name>a divalent metal cation</name>
        <dbReference type="ChEBI" id="CHEBI:60240"/>
        <label>1</label>
    </ligand>
</feature>
<feature type="binding site" evidence="4">
    <location>
        <position position="65"/>
    </location>
    <ligand>
        <name>a divalent metal cation</name>
        <dbReference type="ChEBI" id="CHEBI:60240"/>
        <label>1</label>
    </ligand>
</feature>
<dbReference type="InterPro" id="IPR002678">
    <property type="entry name" value="DUF34/NIF3"/>
</dbReference>
<feature type="binding site" evidence="4">
    <location>
        <position position="224"/>
    </location>
    <ligand>
        <name>a divalent metal cation</name>
        <dbReference type="ChEBI" id="CHEBI:60240"/>
        <label>1</label>
    </ligand>
</feature>
<dbReference type="NCBIfam" id="TIGR00486">
    <property type="entry name" value="YbgI_SA1388"/>
    <property type="match status" value="1"/>
</dbReference>
<reference evidence="5" key="1">
    <citation type="submission" date="2020-10" db="EMBL/GenBank/DDBJ databases">
        <authorList>
            <person name="Gilroy R."/>
        </authorList>
    </citation>
    <scope>NUCLEOTIDE SEQUENCE</scope>
    <source>
        <strain evidence="5">1370</strain>
    </source>
</reference>
<dbReference type="PANTHER" id="PTHR13799">
    <property type="entry name" value="NGG1 INTERACTING FACTOR 3"/>
    <property type="match status" value="1"/>
</dbReference>
<evidence type="ECO:0000256" key="1">
    <source>
        <dbReference type="ARBA" id="ARBA00006964"/>
    </source>
</evidence>
<dbReference type="Gene3D" id="3.40.1390.30">
    <property type="entry name" value="NIF3 (NGG1p interacting factor 3)-like"/>
    <property type="match status" value="2"/>
</dbReference>
<comment type="caution">
    <text evidence="5">The sequence shown here is derived from an EMBL/GenBank/DDBJ whole genome shotgun (WGS) entry which is preliminary data.</text>
</comment>
<dbReference type="PANTHER" id="PTHR13799:SF14">
    <property type="entry name" value="GTP CYCLOHYDROLASE 1 TYPE 2 HOMOLOG"/>
    <property type="match status" value="1"/>
</dbReference>
<dbReference type="Pfam" id="PF01784">
    <property type="entry name" value="DUF34_NIF3"/>
    <property type="match status" value="1"/>
</dbReference>
<dbReference type="FunFam" id="3.40.1390.30:FF:000001">
    <property type="entry name" value="GTP cyclohydrolase 1 type 2"/>
    <property type="match status" value="1"/>
</dbReference>
<dbReference type="GO" id="GO:0005737">
    <property type="term" value="C:cytoplasm"/>
    <property type="evidence" value="ECO:0007669"/>
    <property type="project" value="TreeGrafter"/>
</dbReference>
<reference evidence="5" key="2">
    <citation type="journal article" date="2021" name="PeerJ">
        <title>Extensive microbial diversity within the chicken gut microbiome revealed by metagenomics and culture.</title>
        <authorList>
            <person name="Gilroy R."/>
            <person name="Ravi A."/>
            <person name="Getino M."/>
            <person name="Pursley I."/>
            <person name="Horton D.L."/>
            <person name="Alikhan N.F."/>
            <person name="Baker D."/>
            <person name="Gharbi K."/>
            <person name="Hall N."/>
            <person name="Watson M."/>
            <person name="Adriaenssens E.M."/>
            <person name="Foster-Nyarko E."/>
            <person name="Jarju S."/>
            <person name="Secka A."/>
            <person name="Antonio M."/>
            <person name="Oren A."/>
            <person name="Chaudhuri R.R."/>
            <person name="La Ragione R."/>
            <person name="Hildebrand F."/>
            <person name="Pallen M.J."/>
        </authorList>
    </citation>
    <scope>NUCLEOTIDE SEQUENCE</scope>
    <source>
        <strain evidence="5">1370</strain>
    </source>
</reference>
<evidence type="ECO:0000313" key="6">
    <source>
        <dbReference type="Proteomes" id="UP000823960"/>
    </source>
</evidence>
<dbReference type="AlphaFoldDB" id="A0A9D1NR81"/>
<dbReference type="InterPro" id="IPR036069">
    <property type="entry name" value="DUF34/NIF3_sf"/>
</dbReference>
<evidence type="ECO:0000256" key="3">
    <source>
        <dbReference type="ARBA" id="ARBA00022723"/>
    </source>
</evidence>
<sequence length="260" mass="28302">MATVRQIYEYIDSFAPFSYQESWDNSGILVGGGGEEVKRALLTLDISREAAEEAKSLGCELVITHHPVIFTPLKALRQDNPACMLLRMGIACISAHTNLDCADYGISSMICSALGLSPCREVLIPTGKLHPCGRSVGFGEIGAAQSITPEELIDRCKRSFNSVCIKFVRGERRISRVGILSGAGGEGVELALEHGLDAVVTSEIKQHQLVMARDIGITAVDIGHYESEAIAMPWLRDRLLEGFSDTEFILTKTRFPAESC</sequence>
<evidence type="ECO:0000256" key="2">
    <source>
        <dbReference type="ARBA" id="ARBA00022112"/>
    </source>
</evidence>